<proteinExistence type="predicted"/>
<dbReference type="PANTHER" id="PTHR11785:SF512">
    <property type="entry name" value="SOBREMESA, ISOFORM B"/>
    <property type="match status" value="1"/>
</dbReference>
<gene>
    <name evidence="6" type="ORF">GRI48_05135</name>
</gene>
<dbReference type="Proteomes" id="UP000445582">
    <property type="component" value="Unassembled WGS sequence"/>
</dbReference>
<evidence type="ECO:0000256" key="2">
    <source>
        <dbReference type="ARBA" id="ARBA00022692"/>
    </source>
</evidence>
<dbReference type="PANTHER" id="PTHR11785">
    <property type="entry name" value="AMINO ACID TRANSPORTER"/>
    <property type="match status" value="1"/>
</dbReference>
<feature type="transmembrane region" description="Helical" evidence="5">
    <location>
        <begin position="156"/>
        <end position="174"/>
    </location>
</feature>
<comment type="caution">
    <text evidence="6">The sequence shown here is derived from an EMBL/GenBank/DDBJ whole genome shotgun (WGS) entry which is preliminary data.</text>
</comment>
<evidence type="ECO:0000256" key="4">
    <source>
        <dbReference type="ARBA" id="ARBA00023136"/>
    </source>
</evidence>
<feature type="transmembrane region" description="Helical" evidence="5">
    <location>
        <begin position="12"/>
        <end position="31"/>
    </location>
</feature>
<keyword evidence="7" id="KW-1185">Reference proteome</keyword>
<feature type="transmembrane region" description="Helical" evidence="5">
    <location>
        <begin position="330"/>
        <end position="350"/>
    </location>
</feature>
<organism evidence="6 7">
    <name type="scientific">Qipengyuania oceanensis</name>
    <dbReference type="NCBI Taxonomy" id="1463597"/>
    <lineage>
        <taxon>Bacteria</taxon>
        <taxon>Pseudomonadati</taxon>
        <taxon>Pseudomonadota</taxon>
        <taxon>Alphaproteobacteria</taxon>
        <taxon>Sphingomonadales</taxon>
        <taxon>Erythrobacteraceae</taxon>
        <taxon>Qipengyuania</taxon>
    </lineage>
</organism>
<evidence type="ECO:0000256" key="1">
    <source>
        <dbReference type="ARBA" id="ARBA00004141"/>
    </source>
</evidence>
<comment type="subcellular location">
    <subcellularLocation>
        <location evidence="1">Membrane</location>
        <topology evidence="1">Multi-pass membrane protein</topology>
    </subcellularLocation>
</comment>
<dbReference type="EMBL" id="WTYN01000001">
    <property type="protein sequence ID" value="MXO62393.1"/>
    <property type="molecule type" value="Genomic_DNA"/>
</dbReference>
<feature type="transmembrane region" description="Helical" evidence="5">
    <location>
        <begin position="194"/>
        <end position="211"/>
    </location>
</feature>
<feature type="transmembrane region" description="Helical" evidence="5">
    <location>
        <begin position="356"/>
        <end position="375"/>
    </location>
</feature>
<feature type="transmembrane region" description="Helical" evidence="5">
    <location>
        <begin position="387"/>
        <end position="407"/>
    </location>
</feature>
<keyword evidence="2 5" id="KW-0812">Transmembrane</keyword>
<protein>
    <submittedName>
        <fullName evidence="6">Amino acid permease</fullName>
    </submittedName>
</protein>
<feature type="transmembrane region" description="Helical" evidence="5">
    <location>
        <begin position="43"/>
        <end position="69"/>
    </location>
</feature>
<dbReference type="GO" id="GO:0016020">
    <property type="term" value="C:membrane"/>
    <property type="evidence" value="ECO:0007669"/>
    <property type="project" value="UniProtKB-SubCell"/>
</dbReference>
<keyword evidence="4 5" id="KW-0472">Membrane</keyword>
<dbReference type="OrthoDB" id="9762947at2"/>
<accession>A0A844YFF5</accession>
<dbReference type="GO" id="GO:0015179">
    <property type="term" value="F:L-amino acid transmembrane transporter activity"/>
    <property type="evidence" value="ECO:0007669"/>
    <property type="project" value="TreeGrafter"/>
</dbReference>
<dbReference type="Pfam" id="PF13520">
    <property type="entry name" value="AA_permease_2"/>
    <property type="match status" value="1"/>
</dbReference>
<feature type="transmembrane region" description="Helical" evidence="5">
    <location>
        <begin position="232"/>
        <end position="254"/>
    </location>
</feature>
<feature type="transmembrane region" description="Helical" evidence="5">
    <location>
        <begin position="124"/>
        <end position="144"/>
    </location>
</feature>
<name>A0A844YFF5_9SPHN</name>
<dbReference type="PIRSF" id="PIRSF006060">
    <property type="entry name" value="AA_transporter"/>
    <property type="match status" value="1"/>
</dbReference>
<keyword evidence="3 5" id="KW-1133">Transmembrane helix</keyword>
<dbReference type="RefSeq" id="WP_160672352.1">
    <property type="nucleotide sequence ID" value="NZ_WTYN01000001.1"/>
</dbReference>
<reference evidence="6 7" key="1">
    <citation type="submission" date="2019-12" db="EMBL/GenBank/DDBJ databases">
        <title>Genomic-based taxomic classification of the family Erythrobacteraceae.</title>
        <authorList>
            <person name="Xu L."/>
        </authorList>
    </citation>
    <scope>NUCLEOTIDE SEQUENCE [LARGE SCALE GENOMIC DNA]</scope>
    <source>
        <strain evidence="6 7">MCCC 1A09965</strain>
    </source>
</reference>
<feature type="transmembrane region" description="Helical" evidence="5">
    <location>
        <begin position="413"/>
        <end position="432"/>
    </location>
</feature>
<dbReference type="InterPro" id="IPR002293">
    <property type="entry name" value="AA/rel_permease1"/>
</dbReference>
<evidence type="ECO:0000313" key="6">
    <source>
        <dbReference type="EMBL" id="MXO62393.1"/>
    </source>
</evidence>
<dbReference type="AlphaFoldDB" id="A0A844YFF5"/>
<evidence type="ECO:0000256" key="5">
    <source>
        <dbReference type="SAM" id="Phobius"/>
    </source>
</evidence>
<dbReference type="InterPro" id="IPR050598">
    <property type="entry name" value="AminoAcid_Transporter"/>
</dbReference>
<evidence type="ECO:0000256" key="3">
    <source>
        <dbReference type="ARBA" id="ARBA00022989"/>
    </source>
</evidence>
<sequence>MRKSGNQLLRVLGLVFGVAAVVGSVIGQGILRTPGIVAEATGSASVIIAIWVTGALIAIVSASAFAELGAAIPRAGGVYAFIYRAFGERLAVLAAFTLLLTFIATISILALVTGEFMLRLGIGGGAWSEVELGVGVIALFALLNALGTRTTGGTQILFSALKGAMLVGLIVALFSGPPIETVAEPQAELLRAGWLPLGTALLVVIGTYNGWWDVVFYGEEIENPGKQIPRAVFGGIIGVAVIYLLVNLAMLHVMTPDTMAGSNLVAADAAGIVFGERADYLLTLFGVLSVGAIGNLSTMTSSRLVYALARAQVLPELLAHVDKRGTPMPAMLFTVIAAALIILAGGYNQLLSMGVSINQGVTVLAILAVIGLRRAEPDLERPFRTPWYPWTIVLAAALNTVLMVIFIVQDPFYGFSGFVVVGSAWVLYVFVLKRRALLEPTEEDSRWRLPN</sequence>
<feature type="transmembrane region" description="Helical" evidence="5">
    <location>
        <begin position="90"/>
        <end position="112"/>
    </location>
</feature>
<evidence type="ECO:0000313" key="7">
    <source>
        <dbReference type="Proteomes" id="UP000445582"/>
    </source>
</evidence>
<dbReference type="Gene3D" id="1.20.1740.10">
    <property type="entry name" value="Amino acid/polyamine transporter I"/>
    <property type="match status" value="1"/>
</dbReference>
<feature type="transmembrane region" description="Helical" evidence="5">
    <location>
        <begin position="280"/>
        <end position="309"/>
    </location>
</feature>